<accession>X1AWF7</accession>
<dbReference type="Gene3D" id="3.30.1050.10">
    <property type="entry name" value="SCP2 sterol-binding domain"/>
    <property type="match status" value="1"/>
</dbReference>
<reference evidence="2" key="1">
    <citation type="journal article" date="2014" name="Front. Microbiol.">
        <title>High frequency of phylogenetically diverse reductive dehalogenase-homologous genes in deep subseafloor sedimentary metagenomes.</title>
        <authorList>
            <person name="Kawai M."/>
            <person name="Futagami T."/>
            <person name="Toyoda A."/>
            <person name="Takaki Y."/>
            <person name="Nishi S."/>
            <person name="Hori S."/>
            <person name="Arai W."/>
            <person name="Tsubouchi T."/>
            <person name="Morono Y."/>
            <person name="Uchiyama I."/>
            <person name="Ito T."/>
            <person name="Fujiyama A."/>
            <person name="Inagaki F."/>
            <person name="Takami H."/>
        </authorList>
    </citation>
    <scope>NUCLEOTIDE SEQUENCE</scope>
    <source>
        <strain evidence="2">Expedition CK06-06</strain>
    </source>
</reference>
<evidence type="ECO:0000259" key="1">
    <source>
        <dbReference type="Pfam" id="PF02036"/>
    </source>
</evidence>
<dbReference type="EMBL" id="BART01000564">
    <property type="protein sequence ID" value="GAG73547.1"/>
    <property type="molecule type" value="Genomic_DNA"/>
</dbReference>
<gene>
    <name evidence="2" type="ORF">S01H4_02559</name>
</gene>
<dbReference type="Pfam" id="PF02036">
    <property type="entry name" value="SCP2"/>
    <property type="match status" value="1"/>
</dbReference>
<evidence type="ECO:0000313" key="2">
    <source>
        <dbReference type="EMBL" id="GAG73547.1"/>
    </source>
</evidence>
<name>X1AWF7_9ZZZZ</name>
<dbReference type="SUPFAM" id="SSF55718">
    <property type="entry name" value="SCP-like"/>
    <property type="match status" value="1"/>
</dbReference>
<feature type="domain" description="SCP2" evidence="1">
    <location>
        <begin position="12"/>
        <end position="110"/>
    </location>
</feature>
<comment type="caution">
    <text evidence="2">The sequence shown here is derived from an EMBL/GenBank/DDBJ whole genome shotgun (WGS) entry which is preliminary data.</text>
</comment>
<dbReference type="InterPro" id="IPR036527">
    <property type="entry name" value="SCP2_sterol-bd_dom_sf"/>
</dbReference>
<protein>
    <recommendedName>
        <fullName evidence="1">SCP2 domain-containing protein</fullName>
    </recommendedName>
</protein>
<organism evidence="2">
    <name type="scientific">marine sediment metagenome</name>
    <dbReference type="NCBI Taxonomy" id="412755"/>
    <lineage>
        <taxon>unclassified sequences</taxon>
        <taxon>metagenomes</taxon>
        <taxon>ecological metagenomes</taxon>
    </lineage>
</organism>
<sequence length="111" mass="12463">MTKDKIINKLQALSSKFDDPKIQRRFKGYHKTLQFVFPDIDAKIFMSIGDAELLEVAEGEQAEAELRVTMDSVVFFGIINKTESPMAAYSAGKLKTVGEVPDLLKLQKLLL</sequence>
<dbReference type="AlphaFoldDB" id="X1AWF7"/>
<dbReference type="InterPro" id="IPR003033">
    <property type="entry name" value="SCP2_sterol-bd_dom"/>
</dbReference>
<proteinExistence type="predicted"/>